<keyword evidence="2" id="KW-1185">Reference proteome</keyword>
<proteinExistence type="predicted"/>
<comment type="caution">
    <text evidence="1">The sequence shown here is derived from an EMBL/GenBank/DDBJ whole genome shotgun (WGS) entry which is preliminary data.</text>
</comment>
<dbReference type="Proteomes" id="UP000326838">
    <property type="component" value="Unassembled WGS sequence"/>
</dbReference>
<dbReference type="RefSeq" id="WP_150893066.1">
    <property type="nucleotide sequence ID" value="NZ_VYUY01000009.1"/>
</dbReference>
<evidence type="ECO:0000313" key="2">
    <source>
        <dbReference type="Proteomes" id="UP000326838"/>
    </source>
</evidence>
<dbReference type="EMBL" id="VYUY01000009">
    <property type="protein sequence ID" value="KAA9133758.1"/>
    <property type="molecule type" value="Genomic_DNA"/>
</dbReference>
<reference evidence="2" key="1">
    <citation type="submission" date="2019-09" db="EMBL/GenBank/DDBJ databases">
        <title>Mumia zhuanghuii sp. nov. isolated from the intestinal contents of plateau pika (Ochotona curzoniae) in the Qinghai-Tibet plateau of China.</title>
        <authorList>
            <person name="Tian Z."/>
        </authorList>
    </citation>
    <scope>NUCLEOTIDE SEQUENCE [LARGE SCALE GENOMIC DNA]</scope>
    <source>
        <strain evidence="2">L-033</strain>
    </source>
</reference>
<protein>
    <submittedName>
        <fullName evidence="1">Uncharacterized protein</fullName>
    </submittedName>
</protein>
<sequence length="83" mass="8737">MVTKSVRVKINSPAAAAVMQQAGVAADLASRGERISAAAGPGHEVKVTKNRDRVVVFVRTATPEAREGEANRRALTRAIDAGR</sequence>
<name>A0A5N0TH29_9MICO</name>
<evidence type="ECO:0000313" key="1">
    <source>
        <dbReference type="EMBL" id="KAA9133758.1"/>
    </source>
</evidence>
<accession>A0A5N0TH29</accession>
<organism evidence="1 2">
    <name type="scientific">Microbacterium caowuchunii</name>
    <dbReference type="NCBI Taxonomy" id="2614638"/>
    <lineage>
        <taxon>Bacteria</taxon>
        <taxon>Bacillati</taxon>
        <taxon>Actinomycetota</taxon>
        <taxon>Actinomycetes</taxon>
        <taxon>Micrococcales</taxon>
        <taxon>Microbacteriaceae</taxon>
        <taxon>Microbacterium</taxon>
    </lineage>
</organism>
<gene>
    <name evidence="1" type="ORF">F6B40_08385</name>
</gene>
<dbReference type="AlphaFoldDB" id="A0A5N0TH29"/>